<dbReference type="EnsemblMetazoa" id="AMAM019499-RA">
    <property type="protein sequence ID" value="AMAM019499-PA"/>
    <property type="gene ID" value="AMAM019499"/>
</dbReference>
<organism evidence="2 3">
    <name type="scientific">Anopheles maculatus</name>
    <dbReference type="NCBI Taxonomy" id="74869"/>
    <lineage>
        <taxon>Eukaryota</taxon>
        <taxon>Metazoa</taxon>
        <taxon>Ecdysozoa</taxon>
        <taxon>Arthropoda</taxon>
        <taxon>Hexapoda</taxon>
        <taxon>Insecta</taxon>
        <taxon>Pterygota</taxon>
        <taxon>Neoptera</taxon>
        <taxon>Endopterygota</taxon>
        <taxon>Diptera</taxon>
        <taxon>Nematocera</taxon>
        <taxon>Culicoidea</taxon>
        <taxon>Culicidae</taxon>
        <taxon>Anophelinae</taxon>
        <taxon>Anopheles</taxon>
        <taxon>Anopheles maculatus group</taxon>
    </lineage>
</organism>
<dbReference type="GO" id="GO:0051754">
    <property type="term" value="P:meiotic sister chromatid cohesion, centromeric"/>
    <property type="evidence" value="ECO:0007669"/>
    <property type="project" value="TreeGrafter"/>
</dbReference>
<proteinExistence type="predicted"/>
<dbReference type="AlphaFoldDB" id="A0A182T4J9"/>
<accession>A0A182T4J9</accession>
<dbReference type="SMART" id="SM00777">
    <property type="entry name" value="Mad3_BUB1_I"/>
    <property type="match status" value="1"/>
</dbReference>
<feature type="domain" description="BUB1 N-terminal" evidence="1">
    <location>
        <begin position="39"/>
        <end position="205"/>
    </location>
</feature>
<evidence type="ECO:0000259" key="1">
    <source>
        <dbReference type="PROSITE" id="PS51489"/>
    </source>
</evidence>
<dbReference type="GO" id="GO:0005634">
    <property type="term" value="C:nucleus"/>
    <property type="evidence" value="ECO:0007669"/>
    <property type="project" value="TreeGrafter"/>
</dbReference>
<dbReference type="PROSITE" id="PS51489">
    <property type="entry name" value="BUB1_N"/>
    <property type="match status" value="1"/>
</dbReference>
<dbReference type="InterPro" id="IPR013212">
    <property type="entry name" value="Mad3/Bub1_I"/>
</dbReference>
<dbReference type="InterPro" id="IPR015661">
    <property type="entry name" value="Bub1/Mad3"/>
</dbReference>
<protein>
    <recommendedName>
        <fullName evidence="1">BUB1 N-terminal domain-containing protein</fullName>
    </recommendedName>
</protein>
<evidence type="ECO:0000313" key="3">
    <source>
        <dbReference type="Proteomes" id="UP000075901"/>
    </source>
</evidence>
<sequence>MDLDDKKENIQPLRGGRYVEQLEYAFVSPEQWEEERKAHEQEIDSYEGDDPLLPWYEYFFWMEQTNVSNFKPMIQEQALRRCVQRYENDPRYMQDHRFIKLCIKYIDAQPSPVELYNELYNRGVGTLCAELYIAWAYYYDAVDNFAKTEEVFQKGINAGAEPKADLEQAHKMFGFSMSQRLLYKDECSKLKFQSSLDERRNALTSLRTTRKKHVGSIRTGLAVKSYQPGLVNQENVTKNNIATNAIVYTDDPGEPETGSSIVRPFSSVHSEPENIIEAARLSKIKPSSQKKPALFGTHQAPSFDIPVDKEEFQLIPVLVDNSSKGVCLSASFCRRNKPQTPFEVGICVGDPKERAIPMYDKIRLYCRAKEQKN</sequence>
<dbReference type="GO" id="GO:0004672">
    <property type="term" value="F:protein kinase activity"/>
    <property type="evidence" value="ECO:0007669"/>
    <property type="project" value="TreeGrafter"/>
</dbReference>
<dbReference type="VEuPathDB" id="VectorBase:AMAM019499"/>
<keyword evidence="3" id="KW-1185">Reference proteome</keyword>
<dbReference type="PANTHER" id="PTHR14030">
    <property type="entry name" value="MITOTIC CHECKPOINT SERINE/THREONINE-PROTEIN KINASE BUB1"/>
    <property type="match status" value="1"/>
</dbReference>
<reference evidence="3" key="1">
    <citation type="submission" date="2013-09" db="EMBL/GenBank/DDBJ databases">
        <title>The Genome Sequence of Anopheles maculatus species B.</title>
        <authorList>
            <consortium name="The Broad Institute Genomics Platform"/>
            <person name="Neafsey D.E."/>
            <person name="Besansky N."/>
            <person name="Howell P."/>
            <person name="Walton C."/>
            <person name="Young S.K."/>
            <person name="Zeng Q."/>
            <person name="Gargeya S."/>
            <person name="Fitzgerald M."/>
            <person name="Haas B."/>
            <person name="Abouelleil A."/>
            <person name="Allen A.W."/>
            <person name="Alvarado L."/>
            <person name="Arachchi H.M."/>
            <person name="Berlin A.M."/>
            <person name="Chapman S.B."/>
            <person name="Gainer-Dewar J."/>
            <person name="Goldberg J."/>
            <person name="Griggs A."/>
            <person name="Gujja S."/>
            <person name="Hansen M."/>
            <person name="Howarth C."/>
            <person name="Imamovic A."/>
            <person name="Ireland A."/>
            <person name="Larimer J."/>
            <person name="McCowan C."/>
            <person name="Murphy C."/>
            <person name="Pearson M."/>
            <person name="Poon T.W."/>
            <person name="Priest M."/>
            <person name="Roberts A."/>
            <person name="Saif S."/>
            <person name="Shea T."/>
            <person name="Sisk P."/>
            <person name="Sykes S."/>
            <person name="Wortman J."/>
            <person name="Nusbaum C."/>
            <person name="Birren B."/>
        </authorList>
    </citation>
    <scope>NUCLEOTIDE SEQUENCE [LARGE SCALE GENOMIC DNA]</scope>
    <source>
        <strain evidence="3">maculatus3</strain>
    </source>
</reference>
<name>A0A182T4J9_9DIPT</name>
<dbReference type="Gene3D" id="1.25.40.430">
    <property type="match status" value="1"/>
</dbReference>
<dbReference type="Proteomes" id="UP000075901">
    <property type="component" value="Unassembled WGS sequence"/>
</dbReference>
<dbReference type="GO" id="GO:0032991">
    <property type="term" value="C:protein-containing complex"/>
    <property type="evidence" value="ECO:0007669"/>
    <property type="project" value="UniProtKB-ARBA"/>
</dbReference>
<dbReference type="GO" id="GO:0007094">
    <property type="term" value="P:mitotic spindle assembly checkpoint signaling"/>
    <property type="evidence" value="ECO:0007669"/>
    <property type="project" value="InterPro"/>
</dbReference>
<reference evidence="2" key="2">
    <citation type="submission" date="2020-05" db="UniProtKB">
        <authorList>
            <consortium name="EnsemblMetazoa"/>
        </authorList>
    </citation>
    <scope>IDENTIFICATION</scope>
    <source>
        <strain evidence="2">maculatus3</strain>
    </source>
</reference>
<dbReference type="Pfam" id="PF08311">
    <property type="entry name" value="Mad3_BUB1_I"/>
    <property type="match status" value="1"/>
</dbReference>
<evidence type="ECO:0000313" key="2">
    <source>
        <dbReference type="EnsemblMetazoa" id="AMAM019499-PA"/>
    </source>
</evidence>
<dbReference type="PANTHER" id="PTHR14030:SF4">
    <property type="entry name" value="BUB1 KINASE, ISOFORM A-RELATED"/>
    <property type="match status" value="1"/>
</dbReference>